<gene>
    <name evidence="4" type="ORF">NSK_007875</name>
</gene>
<comment type="caution">
    <text evidence="4">The sequence shown here is derived from an EMBL/GenBank/DDBJ whole genome shotgun (WGS) entry which is preliminary data.</text>
</comment>
<evidence type="ECO:0000256" key="1">
    <source>
        <dbReference type="ARBA" id="ARBA00023054"/>
    </source>
</evidence>
<sequence>MRPYIELVHAQGRISDSGVDCGFVHLGRLAMEAEEIAVTSPSRKEGRMLLRLLRQLRSISIRNLCISTDDVNRGPPPSTYIQVLAPPPPSSSPPSSSPPLTPLVAPQADFRVHYTSQVAPSTYNPTWLVLDLGPFAEHTHEEGKNKEGGCRPPSEAHGEEFCVRVFRAPGPYDESVNVDRETLSYHFRERQDGQWRGWGPRQPAPGESPLAEFVFRLPNVWCLPPSMKLAHLHLSCLQPSCLLATGEDGTGLLVSASVGVGLGLKGGGTGPAPYLLDEPYLAGLEELQHRPSFIPGFPSACASSVADHGLPEGLASRDLAPEGRGFKDAPSPVPVWLRTEARRLEALLEAEEGALAVEEEALVEEEEELRGLAGMVEAEMGFGERLAGATRRLLGEERVREESLLRKEFLVARRQQRLVAGLRRIYPIEQGAGEQEYRIRGLELPADVVHAPKDDEVVASALGYVCHVLVMLSKYLEVPLRYALEPRASRSLIRDATVGYPVFPLYRRGVERERFEWAIYLLRKDIQGLLHARGVPTALLPGRKGVGGTGGQWGFLPDPPQGAHILQHLEALFTHELSQSFASL</sequence>
<feature type="region of interest" description="Disordered" evidence="3">
    <location>
        <begin position="76"/>
        <end position="103"/>
    </location>
</feature>
<dbReference type="OrthoDB" id="72772at2759"/>
<evidence type="ECO:0000313" key="4">
    <source>
        <dbReference type="EMBL" id="TFJ80698.1"/>
    </source>
</evidence>
<feature type="coiled-coil region" evidence="2">
    <location>
        <begin position="341"/>
        <end position="368"/>
    </location>
</feature>
<dbReference type="AlphaFoldDB" id="A0A4D9CVN8"/>
<name>A0A4D9CVN8_9STRA</name>
<evidence type="ECO:0000256" key="3">
    <source>
        <dbReference type="SAM" id="MobiDB-lite"/>
    </source>
</evidence>
<proteinExistence type="predicted"/>
<dbReference type="Proteomes" id="UP000355283">
    <property type="component" value="Unassembled WGS sequence"/>
</dbReference>
<keyword evidence="1 2" id="KW-0175">Coiled coil</keyword>
<dbReference type="GO" id="GO:0035493">
    <property type="term" value="P:SNARE complex assembly"/>
    <property type="evidence" value="ECO:0007669"/>
    <property type="project" value="TreeGrafter"/>
</dbReference>
<dbReference type="EMBL" id="SDOX01000158">
    <property type="protein sequence ID" value="TFJ80698.1"/>
    <property type="molecule type" value="Genomic_DNA"/>
</dbReference>
<dbReference type="PANTHER" id="PTHR15157:SF5">
    <property type="entry name" value="UV RADIATION RESISTANCE-ASSOCIATED GENE PROTEIN"/>
    <property type="match status" value="1"/>
</dbReference>
<protein>
    <submittedName>
        <fullName evidence="4">Uncharacterized protein</fullName>
    </submittedName>
</protein>
<reference evidence="4 5" key="1">
    <citation type="submission" date="2019-01" db="EMBL/GenBank/DDBJ databases">
        <title>Nuclear Genome Assembly of the Microalgal Biofuel strain Nannochloropsis salina CCMP1776.</title>
        <authorList>
            <person name="Hovde B."/>
        </authorList>
    </citation>
    <scope>NUCLEOTIDE SEQUENCE [LARGE SCALE GENOMIC DNA]</scope>
    <source>
        <strain evidence="4 5">CCMP1776</strain>
    </source>
</reference>
<evidence type="ECO:0000313" key="5">
    <source>
        <dbReference type="Proteomes" id="UP000355283"/>
    </source>
</evidence>
<feature type="compositionally biased region" description="Pro residues" evidence="3">
    <location>
        <begin position="85"/>
        <end position="101"/>
    </location>
</feature>
<dbReference type="GO" id="GO:0005768">
    <property type="term" value="C:endosome"/>
    <property type="evidence" value="ECO:0007669"/>
    <property type="project" value="TreeGrafter"/>
</dbReference>
<dbReference type="GO" id="GO:0000323">
    <property type="term" value="C:lytic vacuole"/>
    <property type="evidence" value="ECO:0007669"/>
    <property type="project" value="TreeGrafter"/>
</dbReference>
<organism evidence="4 5">
    <name type="scientific">Nannochloropsis salina CCMP1776</name>
    <dbReference type="NCBI Taxonomy" id="1027361"/>
    <lineage>
        <taxon>Eukaryota</taxon>
        <taxon>Sar</taxon>
        <taxon>Stramenopiles</taxon>
        <taxon>Ochrophyta</taxon>
        <taxon>Eustigmatophyceae</taxon>
        <taxon>Eustigmatales</taxon>
        <taxon>Monodopsidaceae</taxon>
        <taxon>Microchloropsis</taxon>
        <taxon>Microchloropsis salina</taxon>
    </lineage>
</organism>
<keyword evidence="5" id="KW-1185">Reference proteome</keyword>
<dbReference type="PANTHER" id="PTHR15157">
    <property type="entry name" value="UV RADIATION RESISTANCE-ASSOCIATED GENE PROTEIN"/>
    <property type="match status" value="1"/>
</dbReference>
<dbReference type="GO" id="GO:0000149">
    <property type="term" value="F:SNARE binding"/>
    <property type="evidence" value="ECO:0007669"/>
    <property type="project" value="TreeGrafter"/>
</dbReference>
<evidence type="ECO:0000256" key="2">
    <source>
        <dbReference type="SAM" id="Coils"/>
    </source>
</evidence>
<accession>A0A4D9CVN8</accession>